<protein>
    <submittedName>
        <fullName evidence="2">Uncharacterized protein</fullName>
    </submittedName>
</protein>
<evidence type="ECO:0000256" key="1">
    <source>
        <dbReference type="SAM" id="MobiDB-lite"/>
    </source>
</evidence>
<feature type="compositionally biased region" description="Basic and acidic residues" evidence="1">
    <location>
        <begin position="24"/>
        <end position="35"/>
    </location>
</feature>
<evidence type="ECO:0000313" key="2">
    <source>
        <dbReference type="EMBL" id="XDQ40135.1"/>
    </source>
</evidence>
<reference evidence="2" key="1">
    <citation type="submission" date="2024-07" db="EMBL/GenBank/DDBJ databases">
        <authorList>
            <person name="Yu S.T."/>
        </authorList>
    </citation>
    <scope>NUCLEOTIDE SEQUENCE</scope>
    <source>
        <strain evidence="2">R28</strain>
    </source>
</reference>
<organism evidence="2">
    <name type="scientific">Streptomyces sp. R28</name>
    <dbReference type="NCBI Taxonomy" id="3238628"/>
    <lineage>
        <taxon>Bacteria</taxon>
        <taxon>Bacillati</taxon>
        <taxon>Actinomycetota</taxon>
        <taxon>Actinomycetes</taxon>
        <taxon>Kitasatosporales</taxon>
        <taxon>Streptomycetaceae</taxon>
        <taxon>Streptomyces</taxon>
    </lineage>
</organism>
<accession>A0AB39QB63</accession>
<gene>
    <name evidence="2" type="ORF">AB5J49_46135</name>
</gene>
<feature type="region of interest" description="Disordered" evidence="1">
    <location>
        <begin position="21"/>
        <end position="43"/>
    </location>
</feature>
<dbReference type="RefSeq" id="WP_369174840.1">
    <property type="nucleotide sequence ID" value="NZ_CP163439.1"/>
</dbReference>
<sequence>MGRARLREAGQHRAHRLVQGLRWHHGDEAADRRPGEQNPTGAQAVAGVSQASAVQVCGAQREGTLQVGADERVAEDAEYRADEVGQERVELLTSG</sequence>
<name>A0AB39QB63_9ACTN</name>
<dbReference type="AlphaFoldDB" id="A0AB39QB63"/>
<dbReference type="EMBL" id="CP163439">
    <property type="protein sequence ID" value="XDQ40135.1"/>
    <property type="molecule type" value="Genomic_DNA"/>
</dbReference>
<proteinExistence type="predicted"/>